<dbReference type="PROSITE" id="PS51194">
    <property type="entry name" value="HELICASE_CTER"/>
    <property type="match status" value="1"/>
</dbReference>
<dbReference type="EMBL" id="JBJKFK010000171">
    <property type="protein sequence ID" value="KAL3319093.1"/>
    <property type="molecule type" value="Genomic_DNA"/>
</dbReference>
<dbReference type="Gene3D" id="1.20.120.1080">
    <property type="match status" value="1"/>
</dbReference>
<keyword evidence="3" id="KW-0378">Hydrolase</keyword>
<keyword evidence="9" id="KW-1185">Reference proteome</keyword>
<evidence type="ECO:0000256" key="1">
    <source>
        <dbReference type="ARBA" id="ARBA00008792"/>
    </source>
</evidence>
<gene>
    <name evidence="8" type="primary">DHX33_2</name>
    <name evidence="8" type="ORF">Ciccas_002242</name>
</gene>
<dbReference type="GO" id="GO:0005524">
    <property type="term" value="F:ATP binding"/>
    <property type="evidence" value="ECO:0007669"/>
    <property type="project" value="UniProtKB-KW"/>
</dbReference>
<dbReference type="Pfam" id="PF21010">
    <property type="entry name" value="HA2_C"/>
    <property type="match status" value="1"/>
</dbReference>
<sequence length="611" mass="68701">MTAASFVASEIGEGDVGKGPIGYQVRFEAQRSPTTRVCFMTEGILIREAILDPELMNYGVVILDEAHERSLDTDVLFGIVWRAHQLRRESHQPDLKVIVMSATLDPAPFVNFFGKSLTKVLYIEGKQHPIKVFSCNRDPPDYITASVEAVFRIHGQPSSSLDEGIIVFLTGEEEIIRCCKEINQSNNTNRNDPNFREIRAFPLYSRLNNEKQDEAIKFRNSKVRKVIVATNIAETSLTIEGINFVVDCGFTKSVSYNNVTGMETLELRPISKAQAWQRTGRAGRTNAGIVFRLYTDKFYQQIPTHTPPEILSTPLDSAVLNIIALGISNPISFHWITPPPERALQRAISDLIFLEAIKVSENCSNKLNENYSSKVQKSLTLTPIGMQMSQLPLSPKLARALVSAMDYECLADMLTLVSMVYVSPVTYPSQNQQHFKKDFYHPSGDLVSLILIYRKFLAAKKNDPIAGRKWCKDNGLNENRLRTALKVRTSLKEILQTQNIKNFKSCGEEYHRLISALVQKAFRNQIVRLASKGCGMLPCYTPIRYVEDSNGSKFESLTIHPESTLFSPNTNAAPHRLVFLDAVGNLTNTSAAEYTTQMRLCARIEKDHLVL</sequence>
<comment type="similarity">
    <text evidence="1">Belongs to the DEAD box helicase family. DEAH subfamily.</text>
</comment>
<dbReference type="PROSITE" id="PS51192">
    <property type="entry name" value="HELICASE_ATP_BIND_1"/>
    <property type="match status" value="1"/>
</dbReference>
<accession>A0ABD2QI45</accession>
<protein>
    <submittedName>
        <fullName evidence="8">ATP-dependent RNA helicase dhx33</fullName>
    </submittedName>
</protein>
<dbReference type="GO" id="GO:0004386">
    <property type="term" value="F:helicase activity"/>
    <property type="evidence" value="ECO:0007669"/>
    <property type="project" value="UniProtKB-KW"/>
</dbReference>
<dbReference type="InterPro" id="IPR001650">
    <property type="entry name" value="Helicase_C-like"/>
</dbReference>
<dbReference type="InterPro" id="IPR002464">
    <property type="entry name" value="DNA/RNA_helicase_DEAH_CS"/>
</dbReference>
<dbReference type="PANTHER" id="PTHR18934:SF99">
    <property type="entry name" value="ATP-DEPENDENT RNA HELICASE DHX37-RELATED"/>
    <property type="match status" value="1"/>
</dbReference>
<dbReference type="CDD" id="cd18791">
    <property type="entry name" value="SF2_C_RHA"/>
    <property type="match status" value="1"/>
</dbReference>
<dbReference type="SMART" id="SM00847">
    <property type="entry name" value="HA2"/>
    <property type="match status" value="1"/>
</dbReference>
<dbReference type="CDD" id="cd17917">
    <property type="entry name" value="DEXHc_RHA-like"/>
    <property type="match status" value="1"/>
</dbReference>
<evidence type="ECO:0000256" key="5">
    <source>
        <dbReference type="ARBA" id="ARBA00022840"/>
    </source>
</evidence>
<evidence type="ECO:0000256" key="2">
    <source>
        <dbReference type="ARBA" id="ARBA00022741"/>
    </source>
</evidence>
<dbReference type="SUPFAM" id="SSF52540">
    <property type="entry name" value="P-loop containing nucleoside triphosphate hydrolases"/>
    <property type="match status" value="1"/>
</dbReference>
<comment type="caution">
    <text evidence="8">The sequence shown here is derived from an EMBL/GenBank/DDBJ whole genome shotgun (WGS) entry which is preliminary data.</text>
</comment>
<dbReference type="Pfam" id="PF00271">
    <property type="entry name" value="Helicase_C"/>
    <property type="match status" value="1"/>
</dbReference>
<reference evidence="8 9" key="1">
    <citation type="submission" date="2024-11" db="EMBL/GenBank/DDBJ databases">
        <title>Adaptive evolution of stress response genes in parasites aligns with host niche diversity.</title>
        <authorList>
            <person name="Hahn C."/>
            <person name="Resl P."/>
        </authorList>
    </citation>
    <scope>NUCLEOTIDE SEQUENCE [LARGE SCALE GENOMIC DNA]</scope>
    <source>
        <strain evidence="8">EGGRZ-B1_66</strain>
        <tissue evidence="8">Body</tissue>
    </source>
</reference>
<feature type="domain" description="Helicase C-terminal" evidence="7">
    <location>
        <begin position="145"/>
        <end position="326"/>
    </location>
</feature>
<dbReference type="InterPro" id="IPR027417">
    <property type="entry name" value="P-loop_NTPase"/>
</dbReference>
<keyword evidence="2" id="KW-0547">Nucleotide-binding</keyword>
<evidence type="ECO:0000259" key="7">
    <source>
        <dbReference type="PROSITE" id="PS51194"/>
    </source>
</evidence>
<dbReference type="InterPro" id="IPR007502">
    <property type="entry name" value="Helicase-assoc_dom"/>
</dbReference>
<keyword evidence="5" id="KW-0067">ATP-binding</keyword>
<feature type="domain" description="Helicase ATP-binding" evidence="6">
    <location>
        <begin position="1"/>
        <end position="122"/>
    </location>
</feature>
<evidence type="ECO:0000313" key="9">
    <source>
        <dbReference type="Proteomes" id="UP001626550"/>
    </source>
</evidence>
<proteinExistence type="inferred from homology"/>
<dbReference type="Proteomes" id="UP001626550">
    <property type="component" value="Unassembled WGS sequence"/>
</dbReference>
<dbReference type="AlphaFoldDB" id="A0ABD2QI45"/>
<evidence type="ECO:0000256" key="4">
    <source>
        <dbReference type="ARBA" id="ARBA00022806"/>
    </source>
</evidence>
<dbReference type="GO" id="GO:0016787">
    <property type="term" value="F:hydrolase activity"/>
    <property type="evidence" value="ECO:0007669"/>
    <property type="project" value="UniProtKB-KW"/>
</dbReference>
<evidence type="ECO:0000259" key="6">
    <source>
        <dbReference type="PROSITE" id="PS51192"/>
    </source>
</evidence>
<dbReference type="Gene3D" id="3.40.50.300">
    <property type="entry name" value="P-loop containing nucleotide triphosphate hydrolases"/>
    <property type="match status" value="2"/>
</dbReference>
<keyword evidence="4 8" id="KW-0347">Helicase</keyword>
<dbReference type="InterPro" id="IPR014001">
    <property type="entry name" value="Helicase_ATP-bd"/>
</dbReference>
<evidence type="ECO:0000256" key="3">
    <source>
        <dbReference type="ARBA" id="ARBA00022801"/>
    </source>
</evidence>
<organism evidence="8 9">
    <name type="scientific">Cichlidogyrus casuarinus</name>
    <dbReference type="NCBI Taxonomy" id="1844966"/>
    <lineage>
        <taxon>Eukaryota</taxon>
        <taxon>Metazoa</taxon>
        <taxon>Spiralia</taxon>
        <taxon>Lophotrochozoa</taxon>
        <taxon>Platyhelminthes</taxon>
        <taxon>Monogenea</taxon>
        <taxon>Monopisthocotylea</taxon>
        <taxon>Dactylogyridea</taxon>
        <taxon>Ancyrocephalidae</taxon>
        <taxon>Cichlidogyrus</taxon>
    </lineage>
</organism>
<dbReference type="PANTHER" id="PTHR18934">
    <property type="entry name" value="ATP-DEPENDENT RNA HELICASE"/>
    <property type="match status" value="1"/>
</dbReference>
<dbReference type="PROSITE" id="PS00690">
    <property type="entry name" value="DEAH_ATP_HELICASE"/>
    <property type="match status" value="1"/>
</dbReference>
<name>A0ABD2QI45_9PLAT</name>
<evidence type="ECO:0000313" key="8">
    <source>
        <dbReference type="EMBL" id="KAL3319093.1"/>
    </source>
</evidence>
<dbReference type="SMART" id="SM00490">
    <property type="entry name" value="HELICc"/>
    <property type="match status" value="1"/>
</dbReference>